<evidence type="ECO:0000259" key="6">
    <source>
        <dbReference type="Pfam" id="PF05154"/>
    </source>
</evidence>
<evidence type="ECO:0000256" key="3">
    <source>
        <dbReference type="ARBA" id="ARBA00022989"/>
    </source>
</evidence>
<dbReference type="InterPro" id="IPR007829">
    <property type="entry name" value="TM2"/>
</dbReference>
<dbReference type="Proteomes" id="UP000186894">
    <property type="component" value="Unassembled WGS sequence"/>
</dbReference>
<dbReference type="Pfam" id="PF05154">
    <property type="entry name" value="TM2"/>
    <property type="match status" value="1"/>
</dbReference>
<evidence type="ECO:0000256" key="2">
    <source>
        <dbReference type="ARBA" id="ARBA00022692"/>
    </source>
</evidence>
<keyword evidence="3 5" id="KW-1133">Transmembrane helix</keyword>
<evidence type="ECO:0000256" key="5">
    <source>
        <dbReference type="SAM" id="Phobius"/>
    </source>
</evidence>
<accession>A0A1Q8ZUE1</accession>
<dbReference type="OrthoDB" id="2004788at2"/>
<sequence length="109" mass="11970">MAVSTEQQILIEQRVTNEAKSIGASYLLWFFVGYLGGHRFYLDRKGSAIVMLLLTIFGVILSVVGVGFILLAVVGIWALVDAFLIPGMVAEQKNKVRNNLLQQAMLSAN</sequence>
<comment type="subcellular location">
    <subcellularLocation>
        <location evidence="1">Membrane</location>
        <topology evidence="1">Multi-pass membrane protein</topology>
    </subcellularLocation>
</comment>
<reference evidence="7 8" key="1">
    <citation type="submission" date="2016-09" db="EMBL/GenBank/DDBJ databases">
        <title>Rhizobium oryziradicis sp. nov., isolated from the root of rice.</title>
        <authorList>
            <person name="Zhao J."/>
            <person name="Zhang X."/>
        </authorList>
    </citation>
    <scope>NUCLEOTIDE SEQUENCE [LARGE SCALE GENOMIC DNA]</scope>
    <source>
        <strain evidence="7 8">N19</strain>
    </source>
</reference>
<gene>
    <name evidence="7" type="ORF">BJF95_11030</name>
</gene>
<feature type="domain" description="TM2" evidence="6">
    <location>
        <begin position="19"/>
        <end position="63"/>
    </location>
</feature>
<comment type="caution">
    <text evidence="7">The sequence shown here is derived from an EMBL/GenBank/DDBJ whole genome shotgun (WGS) entry which is preliminary data.</text>
</comment>
<keyword evidence="8" id="KW-1185">Reference proteome</keyword>
<evidence type="ECO:0000256" key="1">
    <source>
        <dbReference type="ARBA" id="ARBA00004141"/>
    </source>
</evidence>
<name>A0A1Q8ZUE1_9HYPH</name>
<feature type="transmembrane region" description="Helical" evidence="5">
    <location>
        <begin position="49"/>
        <end position="80"/>
    </location>
</feature>
<evidence type="ECO:0000313" key="8">
    <source>
        <dbReference type="Proteomes" id="UP000186894"/>
    </source>
</evidence>
<dbReference type="InterPro" id="IPR050932">
    <property type="entry name" value="TM2D1-3-like"/>
</dbReference>
<organism evidence="7 8">
    <name type="scientific">Rhizobium oryziradicis</name>
    <dbReference type="NCBI Taxonomy" id="1867956"/>
    <lineage>
        <taxon>Bacteria</taxon>
        <taxon>Pseudomonadati</taxon>
        <taxon>Pseudomonadota</taxon>
        <taxon>Alphaproteobacteria</taxon>
        <taxon>Hyphomicrobiales</taxon>
        <taxon>Rhizobiaceae</taxon>
        <taxon>Rhizobium/Agrobacterium group</taxon>
        <taxon>Rhizobium</taxon>
    </lineage>
</organism>
<dbReference type="PANTHER" id="PTHR21016:SF25">
    <property type="entry name" value="TM2 DOMAIN-CONTAINING PROTEIN DDB_G0277895-RELATED"/>
    <property type="match status" value="1"/>
</dbReference>
<dbReference type="GO" id="GO:0016020">
    <property type="term" value="C:membrane"/>
    <property type="evidence" value="ECO:0007669"/>
    <property type="project" value="UniProtKB-SubCell"/>
</dbReference>
<evidence type="ECO:0000313" key="7">
    <source>
        <dbReference type="EMBL" id="OLP45673.1"/>
    </source>
</evidence>
<dbReference type="STRING" id="1867956.BJF95_11030"/>
<evidence type="ECO:0000256" key="4">
    <source>
        <dbReference type="ARBA" id="ARBA00023136"/>
    </source>
</evidence>
<feature type="transmembrane region" description="Helical" evidence="5">
    <location>
        <begin position="24"/>
        <end position="42"/>
    </location>
</feature>
<dbReference type="PANTHER" id="PTHR21016">
    <property type="entry name" value="BETA-AMYLOID BINDING PROTEIN-RELATED"/>
    <property type="match status" value="1"/>
</dbReference>
<protein>
    <recommendedName>
        <fullName evidence="6">TM2 domain-containing protein</fullName>
    </recommendedName>
</protein>
<dbReference type="AlphaFoldDB" id="A0A1Q8ZUE1"/>
<proteinExistence type="predicted"/>
<keyword evidence="2 5" id="KW-0812">Transmembrane</keyword>
<keyword evidence="4 5" id="KW-0472">Membrane</keyword>
<dbReference type="EMBL" id="MKIM01000024">
    <property type="protein sequence ID" value="OLP45673.1"/>
    <property type="molecule type" value="Genomic_DNA"/>
</dbReference>